<sequence>MQPFESLKPVRPLSPAHGRRGFVGLWWFATTGDHVGYQSWRERDHVMGWDFDLEVVRLASRPLRFAWQSERGVLTHTPAFFARLHDGTAMVADVLPGRAVDDEDATAPGVVEQACAAVGWGFRRVAGMSEARTANLRWLSGYRHPRCLHPARAADLVRVFAGGAELMEGVRRVGDPIAVLPTVFHLLWRQVLRTDLDAAPLGAGSLVRGGGE</sequence>
<evidence type="ECO:0000313" key="2">
    <source>
        <dbReference type="Proteomes" id="UP000197174"/>
    </source>
</evidence>
<name>A0A246RJ32_9ACTN</name>
<dbReference type="OrthoDB" id="3403133at2"/>
<organism evidence="1 2">
    <name type="scientific">Micromonospora wenchangensis</name>
    <dbReference type="NCBI Taxonomy" id="1185415"/>
    <lineage>
        <taxon>Bacteria</taxon>
        <taxon>Bacillati</taxon>
        <taxon>Actinomycetota</taxon>
        <taxon>Actinomycetes</taxon>
        <taxon>Micromonosporales</taxon>
        <taxon>Micromonosporaceae</taxon>
        <taxon>Micromonospora</taxon>
    </lineage>
</organism>
<protein>
    <recommendedName>
        <fullName evidence="3">TnsA-like heteromeric transposase endonuclease subunit</fullName>
    </recommendedName>
</protein>
<evidence type="ECO:0008006" key="3">
    <source>
        <dbReference type="Google" id="ProtNLM"/>
    </source>
</evidence>
<gene>
    <name evidence="1" type="ORF">B5D80_19635</name>
</gene>
<comment type="caution">
    <text evidence="1">The sequence shown here is derived from an EMBL/GenBank/DDBJ whole genome shotgun (WGS) entry which is preliminary data.</text>
</comment>
<reference evidence="1 2" key="1">
    <citation type="submission" date="2017-03" db="EMBL/GenBank/DDBJ databases">
        <title>Whole genome sequence of Micromonospora wenchangensis, isolated from mangrove soil.</title>
        <authorList>
            <person name="Yang H."/>
        </authorList>
    </citation>
    <scope>NUCLEOTIDE SEQUENCE [LARGE SCALE GENOMIC DNA]</scope>
    <source>
        <strain evidence="1 2">CCTCC AA 2012002</strain>
    </source>
</reference>
<dbReference type="Proteomes" id="UP000197174">
    <property type="component" value="Unassembled WGS sequence"/>
</dbReference>
<evidence type="ECO:0000313" key="1">
    <source>
        <dbReference type="EMBL" id="OWV04731.1"/>
    </source>
</evidence>
<dbReference type="EMBL" id="MZMV01000033">
    <property type="protein sequence ID" value="OWV04731.1"/>
    <property type="molecule type" value="Genomic_DNA"/>
</dbReference>
<keyword evidence="2" id="KW-1185">Reference proteome</keyword>
<accession>A0A246RJ32</accession>
<dbReference type="AlphaFoldDB" id="A0A246RJ32"/>
<dbReference type="NCBIfam" id="NF033179">
    <property type="entry name" value="TnsA_like_Actin"/>
    <property type="match status" value="1"/>
</dbReference>
<dbReference type="InterPro" id="IPR048000">
    <property type="entry name" value="TnsA-like"/>
</dbReference>
<proteinExistence type="predicted"/>